<name>A0A1I2JKG5_9GAMM</name>
<evidence type="ECO:0000313" key="4">
    <source>
        <dbReference type="Proteomes" id="UP000199771"/>
    </source>
</evidence>
<evidence type="ECO:0000313" key="3">
    <source>
        <dbReference type="EMBL" id="SFF55342.1"/>
    </source>
</evidence>
<feature type="signal peptide" evidence="2">
    <location>
        <begin position="1"/>
        <end position="22"/>
    </location>
</feature>
<keyword evidence="4" id="KW-1185">Reference proteome</keyword>
<evidence type="ECO:0000256" key="1">
    <source>
        <dbReference type="SAM" id="MobiDB-lite"/>
    </source>
</evidence>
<protein>
    <recommendedName>
        <fullName evidence="5">Beta/Gamma crystallin</fullName>
    </recommendedName>
</protein>
<dbReference type="EMBL" id="FOOC01000008">
    <property type="protein sequence ID" value="SFF55342.1"/>
    <property type="molecule type" value="Genomic_DNA"/>
</dbReference>
<dbReference type="STRING" id="1076937.SAMN04488120_10885"/>
<evidence type="ECO:0000256" key="2">
    <source>
        <dbReference type="SAM" id="SignalP"/>
    </source>
</evidence>
<gene>
    <name evidence="3" type="ORF">SAMN04488120_10885</name>
</gene>
<dbReference type="AlphaFoldDB" id="A0A1I2JKG5"/>
<sequence length="227" mass="24756">MRTAVAICLTLSLGLSATTTIAQEPATEVCKAYIAGEWQTLGSGSLDACLKGLEQWVSDYNEQGFKFSLWGQTLLSADRYYFYQSPDGGRSWQTIGLKSELARRLDAAAALPGPGAGDVVAAIRRDADGAATDMTPAAVSASPAQTPRPAASDRRVCSVRQGKDWKRIPNLTLEECAVELDRSPDDYDSNGFKYAYWSGVFLAANRQDVFKSAGTDNWQRVFQRIPR</sequence>
<dbReference type="RefSeq" id="WP_091534118.1">
    <property type="nucleotide sequence ID" value="NZ_FOOC01000008.1"/>
</dbReference>
<accession>A0A1I2JKG5</accession>
<evidence type="ECO:0008006" key="5">
    <source>
        <dbReference type="Google" id="ProtNLM"/>
    </source>
</evidence>
<keyword evidence="2" id="KW-0732">Signal</keyword>
<proteinExistence type="predicted"/>
<feature type="chain" id="PRO_5011681400" description="Beta/Gamma crystallin" evidence="2">
    <location>
        <begin position="23"/>
        <end position="227"/>
    </location>
</feature>
<dbReference type="Proteomes" id="UP000199771">
    <property type="component" value="Unassembled WGS sequence"/>
</dbReference>
<feature type="region of interest" description="Disordered" evidence="1">
    <location>
        <begin position="133"/>
        <end position="155"/>
    </location>
</feature>
<dbReference type="OrthoDB" id="7060180at2"/>
<reference evidence="3 4" key="1">
    <citation type="submission" date="2016-10" db="EMBL/GenBank/DDBJ databases">
        <authorList>
            <person name="de Groot N.N."/>
        </authorList>
    </citation>
    <scope>NUCLEOTIDE SEQUENCE [LARGE SCALE GENOMIC DNA]</scope>
    <source>
        <strain evidence="3 4">DSM 23609</strain>
    </source>
</reference>
<organism evidence="3 4">
    <name type="scientific">Fontimonas thermophila</name>
    <dbReference type="NCBI Taxonomy" id="1076937"/>
    <lineage>
        <taxon>Bacteria</taxon>
        <taxon>Pseudomonadati</taxon>
        <taxon>Pseudomonadota</taxon>
        <taxon>Gammaproteobacteria</taxon>
        <taxon>Nevskiales</taxon>
        <taxon>Nevskiaceae</taxon>
        <taxon>Fontimonas</taxon>
    </lineage>
</organism>